<feature type="domain" description="YprB ribonuclease H-like" evidence="1">
    <location>
        <begin position="322"/>
        <end position="493"/>
    </location>
</feature>
<dbReference type="InterPro" id="IPR011604">
    <property type="entry name" value="PDDEXK-like_dom_sf"/>
</dbReference>
<dbReference type="Gene3D" id="3.90.320.10">
    <property type="match status" value="1"/>
</dbReference>
<dbReference type="RefSeq" id="WP_190419871.1">
    <property type="nucleotide sequence ID" value="NZ_JAMPKK010000024.1"/>
</dbReference>
<evidence type="ECO:0000313" key="2">
    <source>
        <dbReference type="EMBL" id="MEP0865338.1"/>
    </source>
</evidence>
<keyword evidence="3" id="KW-1185">Reference proteome</keyword>
<dbReference type="Pfam" id="PF13482">
    <property type="entry name" value="RNase_H_2"/>
    <property type="match status" value="1"/>
</dbReference>
<organism evidence="2 3">
    <name type="scientific">Funiculus sociatus GB2-A5</name>
    <dbReference type="NCBI Taxonomy" id="2933946"/>
    <lineage>
        <taxon>Bacteria</taxon>
        <taxon>Bacillati</taxon>
        <taxon>Cyanobacteriota</taxon>
        <taxon>Cyanophyceae</taxon>
        <taxon>Coleofasciculales</taxon>
        <taxon>Coleofasciculaceae</taxon>
        <taxon>Funiculus</taxon>
    </lineage>
</organism>
<reference evidence="2 3" key="1">
    <citation type="submission" date="2022-04" db="EMBL/GenBank/DDBJ databases">
        <title>Positive selection, recombination, and allopatry shape intraspecific diversity of widespread and dominant cyanobacteria.</title>
        <authorList>
            <person name="Wei J."/>
            <person name="Shu W."/>
            <person name="Hu C."/>
        </authorList>
    </citation>
    <scope>NUCLEOTIDE SEQUENCE [LARGE SCALE GENOMIC DNA]</scope>
    <source>
        <strain evidence="2 3">GB2-A5</strain>
    </source>
</reference>
<dbReference type="InterPro" id="IPR038720">
    <property type="entry name" value="YprB_RNase_H-like_dom"/>
</dbReference>
<dbReference type="NCBIfam" id="TIGR03491">
    <property type="entry name" value="TM0106 family RecB-like putative nuclease"/>
    <property type="match status" value="1"/>
</dbReference>
<accession>A0ABV0JPA9</accession>
<dbReference type="InterPro" id="IPR019993">
    <property type="entry name" value="RecB_nuclease_TM0106_put"/>
</dbReference>
<evidence type="ECO:0000259" key="1">
    <source>
        <dbReference type="Pfam" id="PF13482"/>
    </source>
</evidence>
<gene>
    <name evidence="2" type="ORF">NDI37_12760</name>
</gene>
<sequence length="499" mass="57231">MLLTVEMLRHYQRCSRRAFLDVYGDPIGQDFQNDFRAKLQQDRYALQQTILAGRTYDKPNFPYGDWDAGANATKVLMQQGVELIYRGVLLADFGEAQEYFVETTAETNYQLPPGISLISRPDLLVKQPGQSIFGDWIYVPVDIHLGKRPKQEYQVVAAYHALLLATMQGVLPSQAWLMLRRPNPHYTVNLSKCLPQMQSVCLECIEMLLQEQEPEVFISRHRCNLCPWLNECYGVAKSQQHISLLAGVTPSRYQYLRSLGLTSVELLADADFTELEPVLGEEAAQLLICQAQCAIANQAMPLTSSTQQFTIPKDLLASPIELYFDIEAEPGLDLDYLLGVLVVDRQAKTETFHPFVAEQPASEGLIWQQFLDLVTAYPQAPIFHFCDYEVLTVKRLAKCYNTPREVRETILSRFVDTHLWITTTVTMPVESYALKPIAHWLGFEWRDPGANGQLSIYWYDQWLKTGDRTFLDTIIRYNEDDCRATHHLKDWLVNFLQDL</sequence>
<dbReference type="Proteomes" id="UP001442494">
    <property type="component" value="Unassembled WGS sequence"/>
</dbReference>
<comment type="caution">
    <text evidence="2">The sequence shown here is derived from an EMBL/GenBank/DDBJ whole genome shotgun (WGS) entry which is preliminary data.</text>
</comment>
<protein>
    <submittedName>
        <fullName evidence="2">TM0106 family RecB-like putative nuclease</fullName>
    </submittedName>
</protein>
<evidence type="ECO:0000313" key="3">
    <source>
        <dbReference type="Proteomes" id="UP001442494"/>
    </source>
</evidence>
<proteinExistence type="predicted"/>
<dbReference type="SUPFAM" id="SSF53098">
    <property type="entry name" value="Ribonuclease H-like"/>
    <property type="match status" value="1"/>
</dbReference>
<name>A0ABV0JPA9_9CYAN</name>
<dbReference type="EMBL" id="JAMPKK010000024">
    <property type="protein sequence ID" value="MEP0865338.1"/>
    <property type="molecule type" value="Genomic_DNA"/>
</dbReference>
<dbReference type="InterPro" id="IPR012337">
    <property type="entry name" value="RNaseH-like_sf"/>
</dbReference>